<evidence type="ECO:0000256" key="1">
    <source>
        <dbReference type="PROSITE-ProRule" id="PRU00042"/>
    </source>
</evidence>
<dbReference type="InterPro" id="IPR013087">
    <property type="entry name" value="Znf_C2H2_type"/>
</dbReference>
<dbReference type="GO" id="GO:0005634">
    <property type="term" value="C:nucleus"/>
    <property type="evidence" value="ECO:0007669"/>
    <property type="project" value="UniProtKB-SubCell"/>
</dbReference>
<feature type="domain" description="C2H2-type" evidence="4">
    <location>
        <begin position="263"/>
        <end position="291"/>
    </location>
</feature>
<organism evidence="6 7">
    <name type="scientific">Araneus ventricosus</name>
    <name type="common">Orbweaver spider</name>
    <name type="synonym">Epeira ventricosa</name>
    <dbReference type="NCBI Taxonomy" id="182803"/>
    <lineage>
        <taxon>Eukaryota</taxon>
        <taxon>Metazoa</taxon>
        <taxon>Ecdysozoa</taxon>
        <taxon>Arthropoda</taxon>
        <taxon>Chelicerata</taxon>
        <taxon>Arachnida</taxon>
        <taxon>Araneae</taxon>
        <taxon>Araneomorphae</taxon>
        <taxon>Entelegynae</taxon>
        <taxon>Araneoidea</taxon>
        <taxon>Araneidae</taxon>
        <taxon>Araneus</taxon>
    </lineage>
</organism>
<evidence type="ECO:0000259" key="5">
    <source>
        <dbReference type="PROSITE" id="PS50252"/>
    </source>
</evidence>
<comment type="caution">
    <text evidence="6">The sequence shown here is derived from an EMBL/GenBank/DDBJ whole genome shotgun (WGS) entry which is preliminary data.</text>
</comment>
<dbReference type="Gene3D" id="3.30.420.10">
    <property type="entry name" value="Ribonuclease H-like superfamily/Ribonuclease H"/>
    <property type="match status" value="1"/>
</dbReference>
<feature type="domain" description="C2H2-type" evidence="4">
    <location>
        <begin position="208"/>
        <end position="235"/>
    </location>
</feature>
<evidence type="ECO:0000313" key="7">
    <source>
        <dbReference type="Proteomes" id="UP000499080"/>
    </source>
</evidence>
<dbReference type="Gene3D" id="3.30.160.60">
    <property type="entry name" value="Classic Zinc Finger"/>
    <property type="match status" value="3"/>
</dbReference>
<dbReference type="PROSITE" id="PS50157">
    <property type="entry name" value="ZINC_FINGER_C2H2_2"/>
    <property type="match status" value="4"/>
</dbReference>
<keyword evidence="1" id="KW-0863">Zinc-finger</keyword>
<dbReference type="GO" id="GO:0008270">
    <property type="term" value="F:zinc ion binding"/>
    <property type="evidence" value="ECO:0007669"/>
    <property type="project" value="UniProtKB-KW"/>
</dbReference>
<keyword evidence="2" id="KW-0539">Nucleus</keyword>
<dbReference type="SUPFAM" id="SSF57667">
    <property type="entry name" value="beta-beta-alpha zinc fingers"/>
    <property type="match status" value="3"/>
</dbReference>
<dbReference type="PROSITE" id="PS00028">
    <property type="entry name" value="ZINC_FINGER_C2H2_1"/>
    <property type="match status" value="3"/>
</dbReference>
<keyword evidence="1" id="KW-0862">Zinc</keyword>
<feature type="region of interest" description="Disordered" evidence="3">
    <location>
        <begin position="284"/>
        <end position="327"/>
    </location>
</feature>
<dbReference type="OrthoDB" id="3069995at2759"/>
<dbReference type="GO" id="GO:0045893">
    <property type="term" value="P:positive regulation of DNA-templated transcription"/>
    <property type="evidence" value="ECO:0007669"/>
    <property type="project" value="InterPro"/>
</dbReference>
<keyword evidence="1" id="KW-0479">Metal-binding</keyword>
<protein>
    <submittedName>
        <fullName evidence="6">Fez family zinc finger protein 1</fullName>
    </submittedName>
</protein>
<sequence>MDRGQGESDDFVTPASNEILNAAELQSEWRISSPVWDEAPSTSSGQRGLASPEKHVDQRRVYSMDSDQGEFEDFATPACNEAMNGAELQSEWKIDNPVWDEAPSTSSGYRGPASPEMRSQHLVKILLLWGGFVLHAPNLSLGKTLLRNMKIHTGEKLFTREICEKAFGRNDSLKRHMKIHANEIGDETIAPKGNLNQDMEIHSKKNDFKCDICDETFGRNDNFIRHMKTHSKENNFKCNICDRSFQRKHCFAMHMQKHQENKYDCRKCDRSFISLQRLNQHVRASHPEIKLTSVKRGTASTPEGNSKRTRREEPLILSPQPSNPRRTNEDQKCLVWRLIAHKLNILAHDSFRVSHYTPHEQEIKLDGVECPVPLNKIPIVRRLNNLRINVFGYEENTVFPLYVSKRADEDCINLLLIANEETQHYSLIRNMSRLLGDLTKHKTKHHYCYRCLHRFAKDETLEGHLQYCNDRSPQHIKMPEKGENFIKFQNVHYLSRSQHPLPYIIYADFESLIVKEVSGNQRRGTSGNSETIARHEVCEYAYVIIEPDGRSVKPIAVYRSENAVKHFMEDILKDKEELDAKLTFIVPINMTPQDELDFRSATHCSICKKALKGDHQTGRYRAALHSSCNLKFRLWKKIPVVFHNLKNYDGHLIMQEIGKLKDYEISVVPTTMEKYVTFSLSKIYHKFKVSLNFIDSFQFLSTSLVKLVQNLTSDFYILTPEI</sequence>
<gene>
    <name evidence="6" type="primary">fezf1</name>
    <name evidence="6" type="ORF">AVEN_239147_1</name>
</gene>
<dbReference type="PANTHER" id="PTHR31511:SF12">
    <property type="entry name" value="RHO TERMINATION FACTOR N-TERMINAL DOMAIN-CONTAINING PROTEIN"/>
    <property type="match status" value="1"/>
</dbReference>
<evidence type="ECO:0000256" key="3">
    <source>
        <dbReference type="SAM" id="MobiDB-lite"/>
    </source>
</evidence>
<keyword evidence="7" id="KW-1185">Reference proteome</keyword>
<name>A0A4Y2H9A7_ARAVE</name>
<dbReference type="InterPro" id="IPR036397">
    <property type="entry name" value="RNaseH_sf"/>
</dbReference>
<dbReference type="InterPro" id="IPR046360">
    <property type="entry name" value="T-box_DNA-bd"/>
</dbReference>
<dbReference type="GO" id="GO:0003700">
    <property type="term" value="F:DNA-binding transcription factor activity"/>
    <property type="evidence" value="ECO:0007669"/>
    <property type="project" value="InterPro"/>
</dbReference>
<dbReference type="AlphaFoldDB" id="A0A4Y2H9A7"/>
<feature type="domain" description="T-box" evidence="5">
    <location>
        <begin position="543"/>
        <end position="675"/>
    </location>
</feature>
<comment type="subcellular location">
    <subcellularLocation>
        <location evidence="2">Nucleus</location>
    </subcellularLocation>
</comment>
<dbReference type="SUPFAM" id="SSF53098">
    <property type="entry name" value="Ribonuclease H-like"/>
    <property type="match status" value="1"/>
</dbReference>
<dbReference type="PROSITE" id="PS50252">
    <property type="entry name" value="TBOX_3"/>
    <property type="match status" value="1"/>
</dbReference>
<dbReference type="PANTHER" id="PTHR31511">
    <property type="entry name" value="PROTEIN CBG23764"/>
    <property type="match status" value="1"/>
</dbReference>
<evidence type="ECO:0000313" key="6">
    <source>
        <dbReference type="EMBL" id="GBM61879.1"/>
    </source>
</evidence>
<dbReference type="EMBL" id="BGPR01001789">
    <property type="protein sequence ID" value="GBM61879.1"/>
    <property type="molecule type" value="Genomic_DNA"/>
</dbReference>
<feature type="domain" description="C2H2-type" evidence="4">
    <location>
        <begin position="236"/>
        <end position="263"/>
    </location>
</feature>
<keyword evidence="2" id="KW-0238">DNA-binding</keyword>
<dbReference type="InterPro" id="IPR012337">
    <property type="entry name" value="RNaseH-like_sf"/>
</dbReference>
<dbReference type="SMART" id="SM00355">
    <property type="entry name" value="ZnF_C2H2"/>
    <property type="match status" value="4"/>
</dbReference>
<proteinExistence type="predicted"/>
<feature type="domain" description="C2H2-type" evidence="4">
    <location>
        <begin position="158"/>
        <end position="185"/>
    </location>
</feature>
<dbReference type="FunFam" id="3.30.160.60:FF:000264">
    <property type="entry name" value="Zinc finger protein 236"/>
    <property type="match status" value="1"/>
</dbReference>
<evidence type="ECO:0000256" key="2">
    <source>
        <dbReference type="PROSITE-ProRule" id="PRU00201"/>
    </source>
</evidence>
<dbReference type="Pfam" id="PF00096">
    <property type="entry name" value="zf-C2H2"/>
    <property type="match status" value="3"/>
</dbReference>
<dbReference type="InterPro" id="IPR036236">
    <property type="entry name" value="Znf_C2H2_sf"/>
</dbReference>
<accession>A0A4Y2H9A7</accession>
<reference evidence="6 7" key="1">
    <citation type="journal article" date="2019" name="Sci. Rep.">
        <title>Orb-weaving spider Araneus ventricosus genome elucidates the spidroin gene catalogue.</title>
        <authorList>
            <person name="Kono N."/>
            <person name="Nakamura H."/>
            <person name="Ohtoshi R."/>
            <person name="Moran D.A.P."/>
            <person name="Shinohara A."/>
            <person name="Yoshida Y."/>
            <person name="Fujiwara M."/>
            <person name="Mori M."/>
            <person name="Tomita M."/>
            <person name="Arakawa K."/>
        </authorList>
    </citation>
    <scope>NUCLEOTIDE SEQUENCE [LARGE SCALE GENOMIC DNA]</scope>
</reference>
<comment type="caution">
    <text evidence="2">Lacks conserved residue(s) required for the propagation of feature annotation.</text>
</comment>
<dbReference type="GO" id="GO:0003677">
    <property type="term" value="F:DNA binding"/>
    <property type="evidence" value="ECO:0007669"/>
    <property type="project" value="UniProtKB-UniRule"/>
</dbReference>
<dbReference type="Proteomes" id="UP000499080">
    <property type="component" value="Unassembled WGS sequence"/>
</dbReference>
<feature type="region of interest" description="Disordered" evidence="3">
    <location>
        <begin position="33"/>
        <end position="59"/>
    </location>
</feature>
<evidence type="ECO:0000259" key="4">
    <source>
        <dbReference type="PROSITE" id="PS50157"/>
    </source>
</evidence>